<evidence type="ECO:0000256" key="1">
    <source>
        <dbReference type="SAM" id="MobiDB-lite"/>
    </source>
</evidence>
<feature type="compositionally biased region" description="Polar residues" evidence="1">
    <location>
        <begin position="1"/>
        <end position="18"/>
    </location>
</feature>
<accession>A0A0F8WHQ4</accession>
<dbReference type="EMBL" id="LAZR01065032">
    <property type="protein sequence ID" value="KKK56362.1"/>
    <property type="molecule type" value="Genomic_DNA"/>
</dbReference>
<sequence length="72" mass="8000">PIYTSDLLTAASQDNSLATDEPEIGPAWDGSPTPVNIISSNFYEAVRQALYEETQRLKEEIEDEEREEGIGV</sequence>
<dbReference type="AlphaFoldDB" id="A0A0F8WHQ4"/>
<dbReference type="InterPro" id="IPR036207">
    <property type="entry name" value="B-form_Ocr"/>
</dbReference>
<evidence type="ECO:0000313" key="2">
    <source>
        <dbReference type="EMBL" id="KKK56362.1"/>
    </source>
</evidence>
<organism evidence="2">
    <name type="scientific">marine sediment metagenome</name>
    <dbReference type="NCBI Taxonomy" id="412755"/>
    <lineage>
        <taxon>unclassified sequences</taxon>
        <taxon>metagenomes</taxon>
        <taxon>ecological metagenomes</taxon>
    </lineage>
</organism>
<proteinExistence type="predicted"/>
<protein>
    <submittedName>
        <fullName evidence="2">Uncharacterized protein</fullName>
    </submittedName>
</protein>
<reference evidence="2" key="1">
    <citation type="journal article" date="2015" name="Nature">
        <title>Complex archaea that bridge the gap between prokaryotes and eukaryotes.</title>
        <authorList>
            <person name="Spang A."/>
            <person name="Saw J.H."/>
            <person name="Jorgensen S.L."/>
            <person name="Zaremba-Niedzwiedzka K."/>
            <person name="Martijn J."/>
            <person name="Lind A.E."/>
            <person name="van Eijk R."/>
            <person name="Schleper C."/>
            <person name="Guy L."/>
            <person name="Ettema T.J."/>
        </authorList>
    </citation>
    <scope>NUCLEOTIDE SEQUENCE</scope>
</reference>
<feature type="non-terminal residue" evidence="2">
    <location>
        <position position="1"/>
    </location>
</feature>
<comment type="caution">
    <text evidence="2">The sequence shown here is derived from an EMBL/GenBank/DDBJ whole genome shotgun (WGS) entry which is preliminary data.</text>
</comment>
<gene>
    <name evidence="2" type="ORF">LCGC14_3065320</name>
</gene>
<feature type="region of interest" description="Disordered" evidence="1">
    <location>
        <begin position="1"/>
        <end position="32"/>
    </location>
</feature>
<name>A0A0F8WHQ4_9ZZZZ</name>
<dbReference type="Gene3D" id="1.20.120.780">
    <property type="entry name" value="DNA mimic ocr"/>
    <property type="match status" value="1"/>
</dbReference>